<protein>
    <submittedName>
        <fullName evidence="2">Uncharacterized protein</fullName>
    </submittedName>
</protein>
<organism evidence="2 3">
    <name type="scientific">Hymenolepis diminuta</name>
    <name type="common">Rat tapeworm</name>
    <dbReference type="NCBI Taxonomy" id="6216"/>
    <lineage>
        <taxon>Eukaryota</taxon>
        <taxon>Metazoa</taxon>
        <taxon>Spiralia</taxon>
        <taxon>Lophotrochozoa</taxon>
        <taxon>Platyhelminthes</taxon>
        <taxon>Cestoda</taxon>
        <taxon>Eucestoda</taxon>
        <taxon>Cyclophyllidea</taxon>
        <taxon>Hymenolepididae</taxon>
        <taxon>Hymenolepis</taxon>
    </lineage>
</organism>
<feature type="compositionally biased region" description="Basic and acidic residues" evidence="1">
    <location>
        <begin position="13"/>
        <end position="30"/>
    </location>
</feature>
<evidence type="ECO:0000256" key="1">
    <source>
        <dbReference type="SAM" id="MobiDB-lite"/>
    </source>
</evidence>
<sequence length="84" mass="9256">MERTNEGLGGRANHRDTFRERGGEKARIGEQGRIPPSGLQVTTLCPWLPMLLSGFPTPALLPLNQTFLSPDLPYPLCLINLSLN</sequence>
<dbReference type="Proteomes" id="UP000321570">
    <property type="component" value="Unassembled WGS sequence"/>
</dbReference>
<feature type="region of interest" description="Disordered" evidence="1">
    <location>
        <begin position="1"/>
        <end position="34"/>
    </location>
</feature>
<proteinExistence type="predicted"/>
<reference evidence="2 3" key="1">
    <citation type="submission" date="2019-07" db="EMBL/GenBank/DDBJ databases">
        <authorList>
            <person name="Jastrzebski P J."/>
            <person name="Paukszto L."/>
            <person name="Jastrzebski P J."/>
        </authorList>
    </citation>
    <scope>NUCLEOTIDE SEQUENCE [LARGE SCALE GENOMIC DNA]</scope>
    <source>
        <strain evidence="2 3">WMS-il1</strain>
    </source>
</reference>
<name>A0A564YKQ4_HYMDI</name>
<gene>
    <name evidence="2" type="ORF">WMSIL1_LOCUS6376</name>
</gene>
<evidence type="ECO:0000313" key="3">
    <source>
        <dbReference type="Proteomes" id="UP000321570"/>
    </source>
</evidence>
<keyword evidence="3" id="KW-1185">Reference proteome</keyword>
<dbReference type="EMBL" id="CABIJS010000222">
    <property type="protein sequence ID" value="VUZ47203.1"/>
    <property type="molecule type" value="Genomic_DNA"/>
</dbReference>
<accession>A0A564YKQ4</accession>
<evidence type="ECO:0000313" key="2">
    <source>
        <dbReference type="EMBL" id="VUZ47203.1"/>
    </source>
</evidence>
<dbReference type="AlphaFoldDB" id="A0A564YKQ4"/>